<protein>
    <submittedName>
        <fullName evidence="1">Uncharacterized protein</fullName>
    </submittedName>
</protein>
<proteinExistence type="predicted"/>
<keyword evidence="2" id="KW-1185">Reference proteome</keyword>
<organism evidence="1 2">
    <name type="scientific">Klebsiella phage 6937</name>
    <dbReference type="NCBI Taxonomy" id="2912294"/>
    <lineage>
        <taxon>Viruses</taxon>
        <taxon>Duplodnaviria</taxon>
        <taxon>Heunggongvirae</taxon>
        <taxon>Uroviricota</taxon>
        <taxon>Caudoviricetes</taxon>
        <taxon>Autographivirales</taxon>
        <taxon>Autonotataviridae</taxon>
        <taxon>Melnykvirinae</taxon>
        <taxon>Cullenvirus</taxon>
        <taxon>Cullenvirus 6937</taxon>
    </lineage>
</organism>
<gene>
    <name evidence="1" type="ORF">6937_0034</name>
</gene>
<name>A0A9E7M7K6_9CAUD</name>
<evidence type="ECO:0000313" key="1">
    <source>
        <dbReference type="EMBL" id="URY99165.1"/>
    </source>
</evidence>
<reference evidence="1" key="1">
    <citation type="submission" date="2021-11" db="EMBL/GenBank/DDBJ databases">
        <title>The TAILOR 12: Case summaries of 12 patient that have undergone phage therapy for multidrug-resistant infections.</title>
        <authorList>
            <person name="Green S."/>
            <person name="Terwilliger A."/>
            <person name="Clark J."/>
            <person name="Salazar K."/>
            <person name="Maresso A."/>
        </authorList>
    </citation>
    <scope>NUCLEOTIDE SEQUENCE</scope>
</reference>
<dbReference type="EMBL" id="OL362270">
    <property type="protein sequence ID" value="URY99165.1"/>
    <property type="molecule type" value="Genomic_DNA"/>
</dbReference>
<accession>A0A9E7M7K6</accession>
<dbReference type="Proteomes" id="UP001055992">
    <property type="component" value="Segment"/>
</dbReference>
<evidence type="ECO:0000313" key="2">
    <source>
        <dbReference type="Proteomes" id="UP001055992"/>
    </source>
</evidence>
<sequence>MTWYELVQMGSIRHIESLIETGRSEEAATLIEHIVDDNPELQDHFAEHFKE</sequence>